<proteinExistence type="predicted"/>
<evidence type="ECO:0000313" key="3">
    <source>
        <dbReference type="Proteomes" id="UP000316714"/>
    </source>
</evidence>
<reference evidence="2 3" key="1">
    <citation type="submission" date="2019-02" db="EMBL/GenBank/DDBJ databases">
        <title>Deep-cultivation of Planctomycetes and their phenomic and genomic characterization uncovers novel biology.</title>
        <authorList>
            <person name="Wiegand S."/>
            <person name="Jogler M."/>
            <person name="Boedeker C."/>
            <person name="Pinto D."/>
            <person name="Vollmers J."/>
            <person name="Rivas-Marin E."/>
            <person name="Kohn T."/>
            <person name="Peeters S.H."/>
            <person name="Heuer A."/>
            <person name="Rast P."/>
            <person name="Oberbeckmann S."/>
            <person name="Bunk B."/>
            <person name="Jeske O."/>
            <person name="Meyerdierks A."/>
            <person name="Storesund J.E."/>
            <person name="Kallscheuer N."/>
            <person name="Luecker S."/>
            <person name="Lage O.M."/>
            <person name="Pohl T."/>
            <person name="Merkel B.J."/>
            <person name="Hornburger P."/>
            <person name="Mueller R.-W."/>
            <person name="Bruemmer F."/>
            <person name="Labrenz M."/>
            <person name="Spormann A.M."/>
            <person name="Op Den Camp H."/>
            <person name="Overmann J."/>
            <person name="Amann R."/>
            <person name="Jetten M.S.M."/>
            <person name="Mascher T."/>
            <person name="Medema M.H."/>
            <person name="Devos D.P."/>
            <person name="Kaster A.-K."/>
            <person name="Ovreas L."/>
            <person name="Rohde M."/>
            <person name="Galperin M.Y."/>
            <person name="Jogler C."/>
        </authorList>
    </citation>
    <scope>NUCLEOTIDE SEQUENCE [LARGE SCALE GENOMIC DNA]</scope>
    <source>
        <strain evidence="2 3">KOR34</strain>
    </source>
</reference>
<dbReference type="OrthoDB" id="278783at2"/>
<feature type="compositionally biased region" description="Low complexity" evidence="1">
    <location>
        <begin position="144"/>
        <end position="161"/>
    </location>
</feature>
<name>A0A5C5VEF3_9BACT</name>
<evidence type="ECO:0000313" key="2">
    <source>
        <dbReference type="EMBL" id="TWT37014.1"/>
    </source>
</evidence>
<evidence type="ECO:0000256" key="1">
    <source>
        <dbReference type="SAM" id="MobiDB-lite"/>
    </source>
</evidence>
<protein>
    <recommendedName>
        <fullName evidence="4">DUF669 domain-containing protein</fullName>
    </recommendedName>
</protein>
<evidence type="ECO:0008006" key="4">
    <source>
        <dbReference type="Google" id="ProtNLM"/>
    </source>
</evidence>
<dbReference type="Pfam" id="PF05037">
    <property type="entry name" value="DUF669"/>
    <property type="match status" value="1"/>
</dbReference>
<gene>
    <name evidence="2" type="ORF">KOR34_19600</name>
</gene>
<dbReference type="Proteomes" id="UP000316714">
    <property type="component" value="Unassembled WGS sequence"/>
</dbReference>
<dbReference type="AlphaFoldDB" id="A0A5C5VEF3"/>
<accession>A0A5C5VEF3</accession>
<organism evidence="2 3">
    <name type="scientific">Posidoniimonas corsicana</name>
    <dbReference type="NCBI Taxonomy" id="1938618"/>
    <lineage>
        <taxon>Bacteria</taxon>
        <taxon>Pseudomonadati</taxon>
        <taxon>Planctomycetota</taxon>
        <taxon>Planctomycetia</taxon>
        <taxon>Pirellulales</taxon>
        <taxon>Lacipirellulaceae</taxon>
        <taxon>Posidoniimonas</taxon>
    </lineage>
</organism>
<dbReference type="InterPro" id="IPR007731">
    <property type="entry name" value="DUF669"/>
</dbReference>
<comment type="caution">
    <text evidence="2">The sequence shown here is derived from an EMBL/GenBank/DDBJ whole genome shotgun (WGS) entry which is preliminary data.</text>
</comment>
<keyword evidence="3" id="KW-1185">Reference proteome</keyword>
<feature type="region of interest" description="Disordered" evidence="1">
    <location>
        <begin position="133"/>
        <end position="177"/>
    </location>
</feature>
<dbReference type="RefSeq" id="WP_146564380.1">
    <property type="nucleotide sequence ID" value="NZ_SIHJ01000001.1"/>
</dbReference>
<sequence length="177" mass="19393">MGKLSEILNAGGYGGDDFTSNWASTAAAGDFDPLPAGWYICRIESGELDASNRGTPGYKLTFVVLEGEHEGRKLWQDLWLTPAALPMAKRDLRKLGIVEPSQLEQPLPSGFRCRVQVALRRDDDGTERNRVRRFDVIGIDTPEPDAFAPEPEEAPAAPEAPQQQDLDLKGGADVPFE</sequence>
<dbReference type="EMBL" id="SIHJ01000001">
    <property type="protein sequence ID" value="TWT37014.1"/>
    <property type="molecule type" value="Genomic_DNA"/>
</dbReference>